<proteinExistence type="predicted"/>
<gene>
    <name evidence="2" type="ORF">PCOR1329_LOCUS52301</name>
</gene>
<comment type="caution">
    <text evidence="2">The sequence shown here is derived from an EMBL/GenBank/DDBJ whole genome shotgun (WGS) entry which is preliminary data.</text>
</comment>
<evidence type="ECO:0000313" key="3">
    <source>
        <dbReference type="Proteomes" id="UP001189429"/>
    </source>
</evidence>
<feature type="chain" id="PRO_5047082020" description="Secreted protein" evidence="1">
    <location>
        <begin position="33"/>
        <end position="100"/>
    </location>
</feature>
<keyword evidence="1" id="KW-0732">Signal</keyword>
<protein>
    <recommendedName>
        <fullName evidence="4">Secreted protein</fullName>
    </recommendedName>
</protein>
<reference evidence="2" key="1">
    <citation type="submission" date="2023-10" db="EMBL/GenBank/DDBJ databases">
        <authorList>
            <person name="Chen Y."/>
            <person name="Shah S."/>
            <person name="Dougan E. K."/>
            <person name="Thang M."/>
            <person name="Chan C."/>
        </authorList>
    </citation>
    <scope>NUCLEOTIDE SEQUENCE [LARGE SCALE GENOMIC DNA]</scope>
</reference>
<sequence length="100" mass="9398">MPPVRATLGAAVRAVVCAWCAQAAGGLGPAAAQAPEAGHGEGAAELCAVGALLLRDCTASACAALSSSASGCCCGPCGGRGGARRTALGDGRELGARGVC</sequence>
<accession>A0ABN9UW83</accession>
<organism evidence="2 3">
    <name type="scientific">Prorocentrum cordatum</name>
    <dbReference type="NCBI Taxonomy" id="2364126"/>
    <lineage>
        <taxon>Eukaryota</taxon>
        <taxon>Sar</taxon>
        <taxon>Alveolata</taxon>
        <taxon>Dinophyceae</taxon>
        <taxon>Prorocentrales</taxon>
        <taxon>Prorocentraceae</taxon>
        <taxon>Prorocentrum</taxon>
    </lineage>
</organism>
<evidence type="ECO:0008006" key="4">
    <source>
        <dbReference type="Google" id="ProtNLM"/>
    </source>
</evidence>
<dbReference type="Proteomes" id="UP001189429">
    <property type="component" value="Unassembled WGS sequence"/>
</dbReference>
<evidence type="ECO:0000256" key="1">
    <source>
        <dbReference type="SAM" id="SignalP"/>
    </source>
</evidence>
<dbReference type="EMBL" id="CAUYUJ010016360">
    <property type="protein sequence ID" value="CAK0864394.1"/>
    <property type="molecule type" value="Genomic_DNA"/>
</dbReference>
<evidence type="ECO:0000313" key="2">
    <source>
        <dbReference type="EMBL" id="CAK0864394.1"/>
    </source>
</evidence>
<name>A0ABN9UW83_9DINO</name>
<keyword evidence="3" id="KW-1185">Reference proteome</keyword>
<feature type="signal peptide" evidence="1">
    <location>
        <begin position="1"/>
        <end position="32"/>
    </location>
</feature>